<gene>
    <name evidence="1" type="primary">Acey_s0699.g1635</name>
    <name evidence="1" type="ORF">Y032_0699g1635</name>
</gene>
<organism evidence="1 2">
    <name type="scientific">Ancylostoma ceylanicum</name>
    <dbReference type="NCBI Taxonomy" id="53326"/>
    <lineage>
        <taxon>Eukaryota</taxon>
        <taxon>Metazoa</taxon>
        <taxon>Ecdysozoa</taxon>
        <taxon>Nematoda</taxon>
        <taxon>Chromadorea</taxon>
        <taxon>Rhabditida</taxon>
        <taxon>Rhabditina</taxon>
        <taxon>Rhabditomorpha</taxon>
        <taxon>Strongyloidea</taxon>
        <taxon>Ancylostomatidae</taxon>
        <taxon>Ancylostomatinae</taxon>
        <taxon>Ancylostoma</taxon>
    </lineage>
</organism>
<dbReference type="EMBL" id="JARK01000299">
    <property type="protein sequence ID" value="EYC38748.1"/>
    <property type="molecule type" value="Genomic_DNA"/>
</dbReference>
<dbReference type="Proteomes" id="UP000024635">
    <property type="component" value="Unassembled WGS sequence"/>
</dbReference>
<sequence>MYIDAKLAISLTTKMRRNTAFKTFVNDTLGNLKPFAHIIIRFKLFATTISASSVTARSGHRWSRDPWTVGRTRAARACGRGAGDLQLGSDESSSRIR</sequence>
<evidence type="ECO:0000313" key="2">
    <source>
        <dbReference type="Proteomes" id="UP000024635"/>
    </source>
</evidence>
<accession>A0A016WIA6</accession>
<proteinExistence type="predicted"/>
<name>A0A016WIA6_9BILA</name>
<comment type="caution">
    <text evidence="1">The sequence shown here is derived from an EMBL/GenBank/DDBJ whole genome shotgun (WGS) entry which is preliminary data.</text>
</comment>
<reference evidence="2" key="1">
    <citation type="journal article" date="2015" name="Nat. Genet.">
        <title>The genome and transcriptome of the zoonotic hookworm Ancylostoma ceylanicum identify infection-specific gene families.</title>
        <authorList>
            <person name="Schwarz E.M."/>
            <person name="Hu Y."/>
            <person name="Antoshechkin I."/>
            <person name="Miller M.M."/>
            <person name="Sternberg P.W."/>
            <person name="Aroian R.V."/>
        </authorList>
    </citation>
    <scope>NUCLEOTIDE SEQUENCE</scope>
    <source>
        <strain evidence="2">HY135</strain>
    </source>
</reference>
<dbReference type="AlphaFoldDB" id="A0A016WIA6"/>
<protein>
    <submittedName>
        <fullName evidence="1">Uncharacterized protein</fullName>
    </submittedName>
</protein>
<evidence type="ECO:0000313" key="1">
    <source>
        <dbReference type="EMBL" id="EYC38748.1"/>
    </source>
</evidence>
<keyword evidence="2" id="KW-1185">Reference proteome</keyword>